<name>A0ABD8AAU8_9EURY</name>
<evidence type="ECO:0000313" key="2">
    <source>
        <dbReference type="Proteomes" id="UP001626603"/>
    </source>
</evidence>
<proteinExistence type="predicted"/>
<dbReference type="EMBL" id="CP137641">
    <property type="protein sequence ID" value="WOX56643.1"/>
    <property type="molecule type" value="Genomic_DNA"/>
</dbReference>
<evidence type="ECO:0000313" key="1">
    <source>
        <dbReference type="EMBL" id="WOX56643.1"/>
    </source>
</evidence>
<sequence length="198" mass="22597">MLQDLIPKYLEAREDLNLDEALMRYWIGSALPTGTDIPIIANGMEILVNAWFRSERSKNKGTYLPMEEFSRLIEDGLANIASKLGDNPYKDRFLRKMRNANNKGSGERMESFFQELGLNIGTLEKKAINARNRMIHSMITTNGQEQLEDLIRISFAYRTLFHRVTLRILGYTGKYVDYATEGLPERAVEEAVGLDPCA</sequence>
<organism evidence="1 2">
    <name type="scientific">Methanoculleus palmolei</name>
    <dbReference type="NCBI Taxonomy" id="72612"/>
    <lineage>
        <taxon>Archaea</taxon>
        <taxon>Methanobacteriati</taxon>
        <taxon>Methanobacteriota</taxon>
        <taxon>Stenosarchaea group</taxon>
        <taxon>Methanomicrobia</taxon>
        <taxon>Methanomicrobiales</taxon>
        <taxon>Methanomicrobiaceae</taxon>
        <taxon>Methanoculleus</taxon>
    </lineage>
</organism>
<accession>A0ABD8AAU8</accession>
<evidence type="ECO:0008006" key="3">
    <source>
        <dbReference type="Google" id="ProtNLM"/>
    </source>
</evidence>
<dbReference type="Proteomes" id="UP001626603">
    <property type="component" value="Chromosome"/>
</dbReference>
<dbReference type="AlphaFoldDB" id="A0ABD8AAU8"/>
<reference evidence="1 2" key="1">
    <citation type="submission" date="2023-10" db="EMBL/GenBank/DDBJ databases">
        <title>The complete genome sequence of Methanoculleus palmolei DSM 4273.</title>
        <authorList>
            <person name="Lai S.-J."/>
            <person name="You Y.-T."/>
            <person name="Chen S.-C."/>
        </authorList>
    </citation>
    <scope>NUCLEOTIDE SEQUENCE [LARGE SCALE GENOMIC DNA]</scope>
    <source>
        <strain evidence="1 2">DSM 4273</strain>
    </source>
</reference>
<keyword evidence="2" id="KW-1185">Reference proteome</keyword>
<gene>
    <name evidence="1" type="ORF">R6Y95_04720</name>
</gene>
<protein>
    <recommendedName>
        <fullName evidence="3">ApeA N-terminal domain-containing protein</fullName>
    </recommendedName>
</protein>